<evidence type="ECO:0000313" key="3">
    <source>
        <dbReference type="EMBL" id="CAF1253532.1"/>
    </source>
</evidence>
<accession>A0A815ZRS7</accession>
<keyword evidence="2" id="KW-1133">Transmembrane helix</keyword>
<keyword evidence="5" id="KW-1185">Reference proteome</keyword>
<name>A0A815ZRS7_9BILA</name>
<proteinExistence type="predicted"/>
<dbReference type="InterPro" id="IPR013517">
    <property type="entry name" value="FG-GAP"/>
</dbReference>
<dbReference type="PANTHER" id="PTHR46580">
    <property type="entry name" value="SENSOR KINASE-RELATED"/>
    <property type="match status" value="1"/>
</dbReference>
<organism evidence="4 5">
    <name type="scientific">Adineta steineri</name>
    <dbReference type="NCBI Taxonomy" id="433720"/>
    <lineage>
        <taxon>Eukaryota</taxon>
        <taxon>Metazoa</taxon>
        <taxon>Spiralia</taxon>
        <taxon>Gnathifera</taxon>
        <taxon>Rotifera</taxon>
        <taxon>Eurotatoria</taxon>
        <taxon>Bdelloidea</taxon>
        <taxon>Adinetida</taxon>
        <taxon>Adinetidae</taxon>
        <taxon>Adineta</taxon>
    </lineage>
</organism>
<feature type="transmembrane region" description="Helical" evidence="2">
    <location>
        <begin position="27"/>
        <end position="48"/>
    </location>
</feature>
<dbReference type="EMBL" id="CAJNOM010001009">
    <property type="protein sequence ID" value="CAF1585733.1"/>
    <property type="molecule type" value="Genomic_DNA"/>
</dbReference>
<dbReference type="Pfam" id="PF13517">
    <property type="entry name" value="FG-GAP_3"/>
    <property type="match status" value="2"/>
</dbReference>
<evidence type="ECO:0000313" key="5">
    <source>
        <dbReference type="Proteomes" id="UP000663832"/>
    </source>
</evidence>
<keyword evidence="2" id="KW-0472">Membrane</keyword>
<sequence length="341" mass="36695">MSYPVVNKGVPLWLAVADFNNDDNLDIVVININSIVSNTGVYTVGILFGNSNRTFGAMKILPVVLSAVIYSTVVYLRCITSDLNNDGHMDIVLTKNNNPCSIAILLGYGNGTFAAEKIILIGNDGCRLSIAIADFNDDDHQDIAIVSDIDYYVALLVGHGNGSFKASMIFSTGIYSFPSSIDVNDCNDDGYLDIVVANTGNYNIGVLFGKGDGTFRTQITTMTEHTNIVTQIVVGDFNGDGKMDVAGVCGFDSAILLSSIPTFVFVFVGYGNGSFGQQMIFSTELFWPDYVITNDFNGDGRLDLAITSQYDGNLSILLNTCACCALEISNQTYLSTNDFPG</sequence>
<comment type="caution">
    <text evidence="4">The sequence shown here is derived from an EMBL/GenBank/DDBJ whole genome shotgun (WGS) entry which is preliminary data.</text>
</comment>
<dbReference type="AlphaFoldDB" id="A0A815ZRS7"/>
<dbReference type="Proteomes" id="UP000663832">
    <property type="component" value="Unassembled WGS sequence"/>
</dbReference>
<keyword evidence="1" id="KW-0732">Signal</keyword>
<evidence type="ECO:0000313" key="4">
    <source>
        <dbReference type="EMBL" id="CAF1585733.1"/>
    </source>
</evidence>
<evidence type="ECO:0000256" key="1">
    <source>
        <dbReference type="ARBA" id="ARBA00022729"/>
    </source>
</evidence>
<dbReference type="EMBL" id="CAJNOI010000352">
    <property type="protein sequence ID" value="CAF1253532.1"/>
    <property type="molecule type" value="Genomic_DNA"/>
</dbReference>
<gene>
    <name evidence="3" type="ORF">BJG266_LOCUS29722</name>
    <name evidence="4" type="ORF">QVE165_LOCUS50603</name>
</gene>
<dbReference type="OrthoDB" id="10022113at2759"/>
<feature type="transmembrane region" description="Helical" evidence="2">
    <location>
        <begin position="60"/>
        <end position="76"/>
    </location>
</feature>
<dbReference type="InterPro" id="IPR028994">
    <property type="entry name" value="Integrin_alpha_N"/>
</dbReference>
<protein>
    <submittedName>
        <fullName evidence="4">Uncharacterized protein</fullName>
    </submittedName>
</protein>
<dbReference type="Proteomes" id="UP000663877">
    <property type="component" value="Unassembled WGS sequence"/>
</dbReference>
<dbReference type="Gene3D" id="2.130.10.130">
    <property type="entry name" value="Integrin alpha, N-terminal"/>
    <property type="match status" value="2"/>
</dbReference>
<keyword evidence="2" id="KW-0812">Transmembrane</keyword>
<evidence type="ECO:0000256" key="2">
    <source>
        <dbReference type="SAM" id="Phobius"/>
    </source>
</evidence>
<dbReference type="SUPFAM" id="SSF69318">
    <property type="entry name" value="Integrin alpha N-terminal domain"/>
    <property type="match status" value="1"/>
</dbReference>
<reference evidence="4" key="1">
    <citation type="submission" date="2021-02" db="EMBL/GenBank/DDBJ databases">
        <authorList>
            <person name="Nowell W R."/>
        </authorList>
    </citation>
    <scope>NUCLEOTIDE SEQUENCE</scope>
</reference>